<proteinExistence type="predicted"/>
<keyword evidence="3" id="KW-1185">Reference proteome</keyword>
<protein>
    <submittedName>
        <fullName evidence="2">Uncharacterized protein</fullName>
    </submittedName>
</protein>
<accession>A0A8H6HYG3</accession>
<organism evidence="2 3">
    <name type="scientific">Ephemerocybe angulata</name>
    <dbReference type="NCBI Taxonomy" id="980116"/>
    <lineage>
        <taxon>Eukaryota</taxon>
        <taxon>Fungi</taxon>
        <taxon>Dikarya</taxon>
        <taxon>Basidiomycota</taxon>
        <taxon>Agaricomycotina</taxon>
        <taxon>Agaricomycetes</taxon>
        <taxon>Agaricomycetidae</taxon>
        <taxon>Agaricales</taxon>
        <taxon>Agaricineae</taxon>
        <taxon>Psathyrellaceae</taxon>
        <taxon>Ephemerocybe</taxon>
    </lineage>
</organism>
<evidence type="ECO:0000313" key="3">
    <source>
        <dbReference type="Proteomes" id="UP000521943"/>
    </source>
</evidence>
<comment type="caution">
    <text evidence="2">The sequence shown here is derived from an EMBL/GenBank/DDBJ whole genome shotgun (WGS) entry which is preliminary data.</text>
</comment>
<gene>
    <name evidence="2" type="ORF">DFP72DRAFT_1045830</name>
</gene>
<dbReference type="Proteomes" id="UP000521943">
    <property type="component" value="Unassembled WGS sequence"/>
</dbReference>
<dbReference type="AlphaFoldDB" id="A0A8H6HYG3"/>
<name>A0A8H6HYG3_9AGAR</name>
<dbReference type="EMBL" id="JACGCI010000033">
    <property type="protein sequence ID" value="KAF6754632.1"/>
    <property type="molecule type" value="Genomic_DNA"/>
</dbReference>
<evidence type="ECO:0000313" key="2">
    <source>
        <dbReference type="EMBL" id="KAF6754632.1"/>
    </source>
</evidence>
<sequence>MKKSTVKSTKCSLLAARKAGLQRRRRLGIDLGEAGLGPERIRGGFSSRIPRGSRSTASTAASNFFQNAENFVLKDVDITTAGGNVERHEHIHIHIHIVQAPRRRPRGSAASSDVFHDDSVGESCTGGLRRSMSPRKGGDDRVNDRKPRVIIAFMAPNLFFFLI</sequence>
<evidence type="ECO:0000256" key="1">
    <source>
        <dbReference type="SAM" id="MobiDB-lite"/>
    </source>
</evidence>
<feature type="region of interest" description="Disordered" evidence="1">
    <location>
        <begin position="102"/>
        <end position="143"/>
    </location>
</feature>
<reference evidence="2 3" key="1">
    <citation type="submission" date="2020-07" db="EMBL/GenBank/DDBJ databases">
        <title>Comparative genomics of pyrophilous fungi reveals a link between fire events and developmental genes.</title>
        <authorList>
            <consortium name="DOE Joint Genome Institute"/>
            <person name="Steindorff A.S."/>
            <person name="Carver A."/>
            <person name="Calhoun S."/>
            <person name="Stillman K."/>
            <person name="Liu H."/>
            <person name="Lipzen A."/>
            <person name="Pangilinan J."/>
            <person name="Labutti K."/>
            <person name="Bruns T.D."/>
            <person name="Grigoriev I.V."/>
        </authorList>
    </citation>
    <scope>NUCLEOTIDE SEQUENCE [LARGE SCALE GENOMIC DNA]</scope>
    <source>
        <strain evidence="2 3">CBS 144469</strain>
    </source>
</reference>